<protein>
    <submittedName>
        <fullName evidence="10">Uncharacterized protein</fullName>
    </submittedName>
</protein>
<dbReference type="HOGENOM" id="CLU_005417_0_1_1"/>
<gene>
    <name evidence="10" type="ORF">DOTSEDRAFT_90197</name>
</gene>
<feature type="repeat" description="WD" evidence="8">
    <location>
        <begin position="453"/>
        <end position="494"/>
    </location>
</feature>
<name>N1PG16_DOTSN</name>
<dbReference type="GO" id="GO:0006364">
    <property type="term" value="P:rRNA processing"/>
    <property type="evidence" value="ECO:0007669"/>
    <property type="project" value="UniProtKB-KW"/>
</dbReference>
<feature type="compositionally biased region" description="Basic and acidic residues" evidence="9">
    <location>
        <begin position="143"/>
        <end position="156"/>
    </location>
</feature>
<evidence type="ECO:0000256" key="3">
    <source>
        <dbReference type="ARBA" id="ARBA00022552"/>
    </source>
</evidence>
<keyword evidence="3" id="KW-0698">rRNA processing</keyword>
<dbReference type="AlphaFoldDB" id="N1PG16"/>
<dbReference type="GO" id="GO:0003723">
    <property type="term" value="F:RNA binding"/>
    <property type="evidence" value="ECO:0007669"/>
    <property type="project" value="InterPro"/>
</dbReference>
<dbReference type="eggNOG" id="KOG1963">
    <property type="taxonomic scope" value="Eukaryota"/>
</dbReference>
<dbReference type="CDD" id="cd23952">
    <property type="entry name" value="Utp17_CTD"/>
    <property type="match status" value="1"/>
</dbReference>
<dbReference type="OrthoDB" id="2336090at2759"/>
<evidence type="ECO:0000256" key="6">
    <source>
        <dbReference type="ARBA" id="ARBA00023163"/>
    </source>
</evidence>
<dbReference type="PROSITE" id="PS50082">
    <property type="entry name" value="WD_REPEATS_2"/>
    <property type="match status" value="1"/>
</dbReference>
<keyword evidence="7" id="KW-0539">Nucleus</keyword>
<dbReference type="SUPFAM" id="SSF101908">
    <property type="entry name" value="Putative isomerase YbhE"/>
    <property type="match status" value="1"/>
</dbReference>
<dbReference type="InterPro" id="IPR001680">
    <property type="entry name" value="WD40_rpt"/>
</dbReference>
<evidence type="ECO:0000256" key="7">
    <source>
        <dbReference type="ARBA" id="ARBA00023242"/>
    </source>
</evidence>
<feature type="region of interest" description="Disordered" evidence="9">
    <location>
        <begin position="1"/>
        <end position="191"/>
    </location>
</feature>
<organism evidence="10 11">
    <name type="scientific">Dothistroma septosporum (strain NZE10 / CBS 128990)</name>
    <name type="common">Red band needle blight fungus</name>
    <name type="synonym">Mycosphaerella pini</name>
    <dbReference type="NCBI Taxonomy" id="675120"/>
    <lineage>
        <taxon>Eukaryota</taxon>
        <taxon>Fungi</taxon>
        <taxon>Dikarya</taxon>
        <taxon>Ascomycota</taxon>
        <taxon>Pezizomycotina</taxon>
        <taxon>Dothideomycetes</taxon>
        <taxon>Dothideomycetidae</taxon>
        <taxon>Mycosphaerellales</taxon>
        <taxon>Mycosphaerellaceae</taxon>
        <taxon>Dothistroma</taxon>
    </lineage>
</organism>
<dbReference type="PANTHER" id="PTHR44215:SF1">
    <property type="entry name" value="WD REPEAT-CONTAINING PROTEIN 75"/>
    <property type="match status" value="1"/>
</dbReference>
<keyword evidence="6" id="KW-0804">Transcription</keyword>
<keyword evidence="11" id="KW-1185">Reference proteome</keyword>
<proteinExistence type="predicted"/>
<feature type="compositionally biased region" description="Basic and acidic residues" evidence="9">
    <location>
        <begin position="82"/>
        <end position="93"/>
    </location>
</feature>
<dbReference type="Pfam" id="PF23869">
    <property type="entry name" value="Beta-prop_WDR75_1st"/>
    <property type="match status" value="1"/>
</dbReference>
<evidence type="ECO:0000256" key="2">
    <source>
        <dbReference type="ARBA" id="ARBA00022517"/>
    </source>
</evidence>
<dbReference type="GO" id="GO:0032040">
    <property type="term" value="C:small-subunit processome"/>
    <property type="evidence" value="ECO:0007669"/>
    <property type="project" value="InterPro"/>
</dbReference>
<reference evidence="10 11" key="2">
    <citation type="journal article" date="2012" name="PLoS Pathog.">
        <title>Diverse lifestyles and strategies of plant pathogenesis encoded in the genomes of eighteen Dothideomycetes fungi.</title>
        <authorList>
            <person name="Ohm R.A."/>
            <person name="Feau N."/>
            <person name="Henrissat B."/>
            <person name="Schoch C.L."/>
            <person name="Horwitz B.A."/>
            <person name="Barry K.W."/>
            <person name="Condon B.J."/>
            <person name="Copeland A.C."/>
            <person name="Dhillon B."/>
            <person name="Glaser F."/>
            <person name="Hesse C.N."/>
            <person name="Kosti I."/>
            <person name="LaButti K."/>
            <person name="Lindquist E.A."/>
            <person name="Lucas S."/>
            <person name="Salamov A.A."/>
            <person name="Bradshaw R.E."/>
            <person name="Ciuffetti L."/>
            <person name="Hamelin R.C."/>
            <person name="Kema G.H.J."/>
            <person name="Lawrence C."/>
            <person name="Scott J.A."/>
            <person name="Spatafora J.W."/>
            <person name="Turgeon B.G."/>
            <person name="de Wit P.J.G.M."/>
            <person name="Zhong S."/>
            <person name="Goodwin S.B."/>
            <person name="Grigoriev I.V."/>
        </authorList>
    </citation>
    <scope>NUCLEOTIDE SEQUENCE [LARGE SCALE GENOMIC DNA]</scope>
    <source>
        <strain evidence="11">NZE10 / CBS 128990</strain>
    </source>
</reference>
<evidence type="ECO:0000313" key="11">
    <source>
        <dbReference type="Proteomes" id="UP000016933"/>
    </source>
</evidence>
<evidence type="ECO:0000256" key="1">
    <source>
        <dbReference type="ARBA" id="ARBA00004604"/>
    </source>
</evidence>
<evidence type="ECO:0000256" key="8">
    <source>
        <dbReference type="PROSITE-ProRule" id="PRU00221"/>
    </source>
</evidence>
<keyword evidence="4 8" id="KW-0853">WD repeat</keyword>
<dbReference type="GO" id="GO:2000234">
    <property type="term" value="P:positive regulation of rRNA processing"/>
    <property type="evidence" value="ECO:0007669"/>
    <property type="project" value="TreeGrafter"/>
</dbReference>
<dbReference type="GO" id="GO:0045943">
    <property type="term" value="P:positive regulation of transcription by RNA polymerase I"/>
    <property type="evidence" value="ECO:0007669"/>
    <property type="project" value="InterPro"/>
</dbReference>
<dbReference type="EMBL" id="KB446542">
    <property type="protein sequence ID" value="EME41312.1"/>
    <property type="molecule type" value="Genomic_DNA"/>
</dbReference>
<reference evidence="11" key="1">
    <citation type="journal article" date="2012" name="PLoS Genet.">
        <title>The genomes of the fungal plant pathogens Cladosporium fulvum and Dothistroma septosporum reveal adaptation to different hosts and lifestyles but also signatures of common ancestry.</title>
        <authorList>
            <person name="de Wit P.J.G.M."/>
            <person name="van der Burgt A."/>
            <person name="Oekmen B."/>
            <person name="Stergiopoulos I."/>
            <person name="Abd-Elsalam K.A."/>
            <person name="Aerts A.L."/>
            <person name="Bahkali A.H."/>
            <person name="Beenen H.G."/>
            <person name="Chettri P."/>
            <person name="Cox M.P."/>
            <person name="Datema E."/>
            <person name="de Vries R.P."/>
            <person name="Dhillon B."/>
            <person name="Ganley A.R."/>
            <person name="Griffiths S.A."/>
            <person name="Guo Y."/>
            <person name="Hamelin R.C."/>
            <person name="Henrissat B."/>
            <person name="Kabir M.S."/>
            <person name="Jashni M.K."/>
            <person name="Kema G."/>
            <person name="Klaubauf S."/>
            <person name="Lapidus A."/>
            <person name="Levasseur A."/>
            <person name="Lindquist E."/>
            <person name="Mehrabi R."/>
            <person name="Ohm R.A."/>
            <person name="Owen T.J."/>
            <person name="Salamov A."/>
            <person name="Schwelm A."/>
            <person name="Schijlen E."/>
            <person name="Sun H."/>
            <person name="van den Burg H.A."/>
            <person name="van Ham R.C.H.J."/>
            <person name="Zhang S."/>
            <person name="Goodwin S.B."/>
            <person name="Grigoriev I.V."/>
            <person name="Collemare J."/>
            <person name="Bradshaw R.E."/>
        </authorList>
    </citation>
    <scope>NUCLEOTIDE SEQUENCE [LARGE SCALE GENOMIC DNA]</scope>
    <source>
        <strain evidence="11">NZE10 / CBS 128990</strain>
    </source>
</reference>
<feature type="compositionally biased region" description="Basic and acidic residues" evidence="9">
    <location>
        <begin position="1"/>
        <end position="13"/>
    </location>
</feature>
<dbReference type="PANTHER" id="PTHR44215">
    <property type="entry name" value="WD REPEAT-CONTAINING PROTEIN 75"/>
    <property type="match status" value="1"/>
</dbReference>
<dbReference type="STRING" id="675120.N1PG16"/>
<evidence type="ECO:0000256" key="4">
    <source>
        <dbReference type="ARBA" id="ARBA00022574"/>
    </source>
</evidence>
<accession>N1PG16</accession>
<keyword evidence="5" id="KW-0677">Repeat</keyword>
<dbReference type="SMART" id="SM00320">
    <property type="entry name" value="WD40"/>
    <property type="match status" value="2"/>
</dbReference>
<feature type="compositionally biased region" description="Basic residues" evidence="9">
    <location>
        <begin position="71"/>
        <end position="81"/>
    </location>
</feature>
<dbReference type="Proteomes" id="UP000016933">
    <property type="component" value="Unassembled WGS sequence"/>
</dbReference>
<evidence type="ECO:0000256" key="5">
    <source>
        <dbReference type="ARBA" id="ARBA00022737"/>
    </source>
</evidence>
<dbReference type="InterPro" id="IPR015943">
    <property type="entry name" value="WD40/YVTN_repeat-like_dom_sf"/>
</dbReference>
<dbReference type="Gene3D" id="2.130.10.10">
    <property type="entry name" value="YVTN repeat-like/Quinoprotein amine dehydrogenase"/>
    <property type="match status" value="2"/>
</dbReference>
<dbReference type="InterPro" id="IPR053826">
    <property type="entry name" value="WDR75"/>
</dbReference>
<dbReference type="OMA" id="TRIDGPH"/>
<sequence>MAKDTERKRKLEQDQVDQTTTPKRMKASKGDSNSEAAPKTHGSDSPQVIITRQSSPNAAIPPSTTPEMSRSQRKAATKKAKRDAETFLKDMAREIPSSSAEQVEEKSAPKVQNPKYRKSAEDMEDDGDEIRVATPAKANGVKAEPHTDVKMEESKQGEPGAVQAKFKKTEVLDTPSSSKKDRKAKKKQDKTIVEVDDGRIVSAPNARGWSLSPPVAGRYLDHDPLFVQDENAGDCLIAATVREVQLLLLETSLIIRSHVVPDGRSIVCYSRSSNHPTSVDLAYDNGTRIQWNWISDNVVKGTFPAQESIVALTTATVADDNLDQFYITSSEEGYHSVIGDRKALYTTQRRLTGIKVLHEGVYIVCLSAAALILGARKVPDQADYTWVEIPVEMPLHCFDARTIFSRPDRKKQSRRPELTVAVGNAEGQIHLYSDLSTLFASLSQVTLPPPRVLHWHRNAVSTVKFSRDGHYLISGGKETVMVLWQLETGKMQHLPHLGSEVERIVVSPDGARYALQMGDNSIMVLSTAELKPVANFAGLQLPLVTENMTAQGILLPRTNAILHPKDPHQLLLTVPSTQPKTVQDVATRPFLQAFDIRNSRHISRQALSRNNVTDFTTGPENTPVFPPDVALMAVSTDGKWLATVDEWVPPGTDLEHVLAKTSGLDTAEVIELREEQERRREIYLKFWRWDDAQEIWTLSTRADSPHALSSHADAAAGPGRVLKLVSDPASNSFATIGEDSKIKIWQPTTRTRRGVPFREADGRDSIDYVCRRTIPLPVPSELPDRADSPMEGAEDDDKDEILEDACLVYSQDGSMLACAQVSDNDDALPLVHFISPSTGDLVASKSGLVAAEQELLDFGFLDRYFISLSTGSVRVWNLIDDSHHFTIALSAREDQENAMLALNHFDETFAIVSYDPVKGTDEPTPKVEVYSTKAPQCLFERNLVATPAAVLAGNGIKGFTILFEDGTIRTLSSSSASSVRRGSLFDKAKSENGAVEDASLAIVEDTEGDQLLAGMGNLTLPAGEAVGDNVEDDRPVIRPEQLATILDVGQSFALPPVRDMFQNVVELFARKPRRNFVPAGDDMAMVDA</sequence>
<feature type="compositionally biased region" description="Polar residues" evidence="9">
    <location>
        <begin position="43"/>
        <end position="57"/>
    </location>
</feature>
<evidence type="ECO:0000256" key="9">
    <source>
        <dbReference type="SAM" id="MobiDB-lite"/>
    </source>
</evidence>
<dbReference type="PROSITE" id="PS50294">
    <property type="entry name" value="WD_REPEATS_REGION"/>
    <property type="match status" value="1"/>
</dbReference>
<comment type="subcellular location">
    <subcellularLocation>
        <location evidence="1">Nucleus</location>
        <location evidence="1">Nucleolus</location>
    </subcellularLocation>
</comment>
<keyword evidence="2" id="KW-0690">Ribosome biogenesis</keyword>
<evidence type="ECO:0000313" key="10">
    <source>
        <dbReference type="EMBL" id="EME41312.1"/>
    </source>
</evidence>